<dbReference type="EMBL" id="VJZE01000796">
    <property type="protein sequence ID" value="MPY46799.1"/>
    <property type="molecule type" value="Genomic_DNA"/>
</dbReference>
<gene>
    <name evidence="3" type="ORF">FNH04_44970</name>
</gene>
<sequence>MTDHQPLPAELSRLLPAGGADGRTLSVRLPSGHLLSPPPPERGRWGRQLFGSGKGGAAPPVMWVSDGSAPPGLWEALHNERARSGLTPLLLLPLEAGAAFRPWESRELYPQRMSSPDEHDAAALLRLWWERVAVSHEDDPPEDVEELRAVTAPFGPTWPGLASPPASDGTRADPDTSACEYAARLLRDRPEARLGLVAAESGAAALVTCGWAGPTNHTTDTGQIAAVLHSWGQRFGTRVVGVGFDTLYASVATPPTTMDQALLLAAEHFAFCPDNVRQGSGTLAAYAEEGLVGDGAQDGWCFWWD</sequence>
<proteinExistence type="predicted"/>
<dbReference type="RefSeq" id="WP_152791993.1">
    <property type="nucleotide sequence ID" value="NZ_BAABEQ010000113.1"/>
</dbReference>
<evidence type="ECO:0000256" key="1">
    <source>
        <dbReference type="SAM" id="MobiDB-lite"/>
    </source>
</evidence>
<evidence type="ECO:0000313" key="4">
    <source>
        <dbReference type="Proteomes" id="UP000326979"/>
    </source>
</evidence>
<dbReference type="OrthoDB" id="7839592at2"/>
<keyword evidence="4" id="KW-1185">Reference proteome</keyword>
<comment type="caution">
    <text evidence="3">The sequence shown here is derived from an EMBL/GenBank/DDBJ whole genome shotgun (WGS) entry which is preliminary data.</text>
</comment>
<accession>A0A5N8WHU7</accession>
<reference evidence="3 4" key="1">
    <citation type="submission" date="2019-07" db="EMBL/GenBank/DDBJ databases">
        <title>New species of Amycolatopsis and Streptomyces.</title>
        <authorList>
            <person name="Duangmal K."/>
            <person name="Teo W.F.A."/>
            <person name="Lipun K."/>
        </authorList>
    </citation>
    <scope>NUCLEOTIDE SEQUENCE [LARGE SCALE GENOMIC DNA]</scope>
    <source>
        <strain evidence="3 4">TISTR 2346</strain>
    </source>
</reference>
<evidence type="ECO:0000259" key="2">
    <source>
        <dbReference type="Pfam" id="PF14062"/>
    </source>
</evidence>
<name>A0A5N8WHU7_9ACTN</name>
<dbReference type="AlphaFoldDB" id="A0A5N8WHU7"/>
<dbReference type="Proteomes" id="UP000326979">
    <property type="component" value="Unassembled WGS sequence"/>
</dbReference>
<evidence type="ECO:0000313" key="3">
    <source>
        <dbReference type="EMBL" id="MPY46799.1"/>
    </source>
</evidence>
<feature type="region of interest" description="Disordered" evidence="1">
    <location>
        <begin position="14"/>
        <end position="58"/>
    </location>
</feature>
<dbReference type="Pfam" id="PF14062">
    <property type="entry name" value="DUF4253"/>
    <property type="match status" value="1"/>
</dbReference>
<protein>
    <submittedName>
        <fullName evidence="3">DUF4253 domain-containing protein</fullName>
    </submittedName>
</protein>
<organism evidence="3 4">
    <name type="scientific">Streptomyces phyllanthi</name>
    <dbReference type="NCBI Taxonomy" id="1803180"/>
    <lineage>
        <taxon>Bacteria</taxon>
        <taxon>Bacillati</taxon>
        <taxon>Actinomycetota</taxon>
        <taxon>Actinomycetes</taxon>
        <taxon>Kitasatosporales</taxon>
        <taxon>Streptomycetaceae</taxon>
        <taxon>Streptomyces</taxon>
    </lineage>
</organism>
<feature type="domain" description="DUF4253" evidence="2">
    <location>
        <begin position="193"/>
        <end position="305"/>
    </location>
</feature>
<feature type="region of interest" description="Disordered" evidence="1">
    <location>
        <begin position="155"/>
        <end position="174"/>
    </location>
</feature>
<dbReference type="InterPro" id="IPR025349">
    <property type="entry name" value="DUF4253"/>
</dbReference>